<dbReference type="Proteomes" id="UP000003860">
    <property type="component" value="Unassembled WGS sequence"/>
</dbReference>
<proteinExistence type="predicted"/>
<reference evidence="1" key="1">
    <citation type="submission" date="2009-07" db="EMBL/GenBank/DDBJ databases">
        <authorList>
            <consortium name="US DOE Joint Genome Institute (JGI-PGF)"/>
            <person name="Lucas S."/>
            <person name="Copeland A."/>
            <person name="Lapidus A."/>
            <person name="Glavina del Rio T."/>
            <person name="Tice H."/>
            <person name="Bruce D."/>
            <person name="Goodwin L."/>
            <person name="Pitluck S."/>
            <person name="Larimer F."/>
            <person name="Land M.L."/>
            <person name="Mouttaki H."/>
            <person name="He Z."/>
            <person name="Zhou J."/>
            <person name="Hemme C.L."/>
        </authorList>
    </citation>
    <scope>NUCLEOTIDE SEQUENCE [LARGE SCALE GENOMIC DNA]</scope>
    <source>
        <strain evidence="1">DSM 2782</strain>
    </source>
</reference>
<accession>F1TBZ7</accession>
<evidence type="ECO:0000313" key="1">
    <source>
        <dbReference type="EMBL" id="EGD48168.1"/>
    </source>
</evidence>
<protein>
    <submittedName>
        <fullName evidence="1">Uncharacterized protein</fullName>
    </submittedName>
</protein>
<dbReference type="STRING" id="588581.Cpap_2865"/>
<sequence length="92" mass="11042">MVFDFIDNANMFNTPYSINRLLNIKEYRPGQMVLAPQKKMELDRDLLAKGEKPEIEFVEFNKHVLKKLTKEDISWIKKHCDEKLEAYYGRYI</sequence>
<organism evidence="1 2">
    <name type="scientific">Ruminiclostridium papyrosolvens DSM 2782</name>
    <dbReference type="NCBI Taxonomy" id="588581"/>
    <lineage>
        <taxon>Bacteria</taxon>
        <taxon>Bacillati</taxon>
        <taxon>Bacillota</taxon>
        <taxon>Clostridia</taxon>
        <taxon>Eubacteriales</taxon>
        <taxon>Oscillospiraceae</taxon>
        <taxon>Ruminiclostridium</taxon>
    </lineage>
</organism>
<gene>
    <name evidence="1" type="ORF">Cpap_2865</name>
</gene>
<keyword evidence="2" id="KW-1185">Reference proteome</keyword>
<evidence type="ECO:0000313" key="2">
    <source>
        <dbReference type="Proteomes" id="UP000003860"/>
    </source>
</evidence>
<name>F1TBZ7_9FIRM</name>
<dbReference type="eggNOG" id="COG3587">
    <property type="taxonomic scope" value="Bacteria"/>
</dbReference>
<reference evidence="1" key="2">
    <citation type="submission" date="2011-01" db="EMBL/GenBank/DDBJ databases">
        <title>The Non-contiguous Finished genome of Clostridium papyrosolvens.</title>
        <authorList>
            <person name="Lucas S."/>
            <person name="Copeland A."/>
            <person name="Lapidus A."/>
            <person name="Cheng J.-F."/>
            <person name="Goodwin L."/>
            <person name="Pitluck S."/>
            <person name="Misra M."/>
            <person name="Chertkov O."/>
            <person name="Detter J.C."/>
            <person name="Han C."/>
            <person name="Tapia R."/>
            <person name="Land M."/>
            <person name="Hauser L."/>
            <person name="Kyrpides N."/>
            <person name="Ivanova N."/>
            <person name="Pagani I."/>
            <person name="Mouttaki H."/>
            <person name="He Z."/>
            <person name="Zhou J."/>
            <person name="Hemme C.L."/>
            <person name="Woyke T."/>
        </authorList>
    </citation>
    <scope>NUCLEOTIDE SEQUENCE [LARGE SCALE GENOMIC DNA]</scope>
    <source>
        <strain evidence="1">DSM 2782</strain>
    </source>
</reference>
<dbReference type="AlphaFoldDB" id="F1TBZ7"/>
<dbReference type="EMBL" id="ACXX02000005">
    <property type="protein sequence ID" value="EGD48168.1"/>
    <property type="molecule type" value="Genomic_DNA"/>
</dbReference>
<comment type="caution">
    <text evidence="1">The sequence shown here is derived from an EMBL/GenBank/DDBJ whole genome shotgun (WGS) entry which is preliminary data.</text>
</comment>